<organism evidence="2 3">
    <name type="scientific">Heterostelium pallidum (strain ATCC 26659 / Pp 5 / PN500)</name>
    <name type="common">Cellular slime mold</name>
    <name type="synonym">Polysphondylium pallidum</name>
    <dbReference type="NCBI Taxonomy" id="670386"/>
    <lineage>
        <taxon>Eukaryota</taxon>
        <taxon>Amoebozoa</taxon>
        <taxon>Evosea</taxon>
        <taxon>Eumycetozoa</taxon>
        <taxon>Dictyostelia</taxon>
        <taxon>Acytosteliales</taxon>
        <taxon>Acytosteliaceae</taxon>
        <taxon>Heterostelium</taxon>
    </lineage>
</organism>
<dbReference type="EMBL" id="ADBJ01000039">
    <property type="protein sequence ID" value="EFA77877.1"/>
    <property type="molecule type" value="Genomic_DNA"/>
</dbReference>
<keyword evidence="3" id="KW-1185">Reference proteome</keyword>
<dbReference type="OMA" id="RMQTYLG"/>
<protein>
    <submittedName>
        <fullName evidence="2">Transmembrane protein</fullName>
    </submittedName>
</protein>
<feature type="transmembrane region" description="Helical" evidence="1">
    <location>
        <begin position="272"/>
        <end position="291"/>
    </location>
</feature>
<sequence>MDNTTTRRLKQIQGHFSSPQSVRVLPPFKSDNRVNLVSMWKQMTTLTKTGAMFIPPLATYYIYKLLKSKTGLVAQLITQHKDIDSIIKEISGNNTLDNIVKLAGKIIGLAGIYQISQRMQTYLGVKLTFSRSYQVMLTISSIMETILTFVKLPQKWGPVFLIVSVIYTMIYIRILYLTLVHNKKIESLLGSNDRCVRGDNLRNTQGIALNIPGLGAWGSVVALTLWVWLKEARRLVQSTGGILSMTSFILSAVASMRVGLRAAMTSFPGLTPYEGSSAVVVAIILGALPLIPSWSLSEWSRTLLTGYLSIIVSMSINSYFAWKRPNAML</sequence>
<accession>D3BLE3</accession>
<dbReference type="InParanoid" id="D3BLE3"/>
<keyword evidence="1" id="KW-0472">Membrane</keyword>
<comment type="caution">
    <text evidence="2">The sequence shown here is derived from an EMBL/GenBank/DDBJ whole genome shotgun (WGS) entry which is preliminary data.</text>
</comment>
<dbReference type="FunCoup" id="D3BLE3">
    <property type="interactions" value="171"/>
</dbReference>
<proteinExistence type="predicted"/>
<gene>
    <name evidence="2" type="ORF">PPL_09377</name>
</gene>
<dbReference type="Proteomes" id="UP000001396">
    <property type="component" value="Unassembled WGS sequence"/>
</dbReference>
<feature type="transmembrane region" description="Helical" evidence="1">
    <location>
        <begin position="156"/>
        <end position="176"/>
    </location>
</feature>
<reference evidence="2 3" key="1">
    <citation type="journal article" date="2011" name="Genome Res.">
        <title>Phylogeny-wide analysis of social amoeba genomes highlights ancient origins for complex intercellular communication.</title>
        <authorList>
            <person name="Heidel A.J."/>
            <person name="Lawal H.M."/>
            <person name="Felder M."/>
            <person name="Schilde C."/>
            <person name="Helps N.R."/>
            <person name="Tunggal B."/>
            <person name="Rivero F."/>
            <person name="John U."/>
            <person name="Schleicher M."/>
            <person name="Eichinger L."/>
            <person name="Platzer M."/>
            <person name="Noegel A.A."/>
            <person name="Schaap P."/>
            <person name="Gloeckner G."/>
        </authorList>
    </citation>
    <scope>NUCLEOTIDE SEQUENCE [LARGE SCALE GENOMIC DNA]</scope>
    <source>
        <strain evidence="3">ATCC 26659 / Pp 5 / PN500</strain>
    </source>
</reference>
<keyword evidence="1 2" id="KW-0812">Transmembrane</keyword>
<evidence type="ECO:0000313" key="3">
    <source>
        <dbReference type="Proteomes" id="UP000001396"/>
    </source>
</evidence>
<evidence type="ECO:0000256" key="1">
    <source>
        <dbReference type="SAM" id="Phobius"/>
    </source>
</evidence>
<name>D3BLE3_HETP5</name>
<dbReference type="GeneID" id="31364852"/>
<feature type="transmembrane region" description="Helical" evidence="1">
    <location>
        <begin position="207"/>
        <end position="229"/>
    </location>
</feature>
<keyword evidence="1" id="KW-1133">Transmembrane helix</keyword>
<dbReference type="RefSeq" id="XP_020430005.1">
    <property type="nucleotide sequence ID" value="XM_020580172.1"/>
</dbReference>
<evidence type="ECO:0000313" key="2">
    <source>
        <dbReference type="EMBL" id="EFA77877.1"/>
    </source>
</evidence>
<feature type="transmembrane region" description="Helical" evidence="1">
    <location>
        <begin position="303"/>
        <end position="322"/>
    </location>
</feature>
<dbReference type="AlphaFoldDB" id="D3BLE3"/>
<feature type="transmembrane region" description="Helical" evidence="1">
    <location>
        <begin position="241"/>
        <end position="260"/>
    </location>
</feature>